<dbReference type="EMBL" id="JAIQCV010000001">
    <property type="protein sequence ID" value="KAH1131528.1"/>
    <property type="molecule type" value="Genomic_DNA"/>
</dbReference>
<accession>A0A9D3WMZ5</accession>
<name>A0A9D3WMZ5_9ROSI</name>
<proteinExistence type="predicted"/>
<evidence type="ECO:0000313" key="1">
    <source>
        <dbReference type="EMBL" id="KAH1131528.1"/>
    </source>
</evidence>
<comment type="caution">
    <text evidence="1">The sequence shown here is derived from an EMBL/GenBank/DDBJ whole genome shotgun (WGS) entry which is preliminary data.</text>
</comment>
<protein>
    <recommendedName>
        <fullName evidence="3">Reverse transcriptase zinc-binding domain-containing protein</fullName>
    </recommendedName>
</protein>
<dbReference type="OrthoDB" id="999432at2759"/>
<reference evidence="1 2" key="1">
    <citation type="journal article" date="2021" name="Plant Biotechnol. J.">
        <title>Multi-omics assisted identification of the key and species-specific regulatory components of drought-tolerant mechanisms in Gossypium stocksii.</title>
        <authorList>
            <person name="Yu D."/>
            <person name="Ke L."/>
            <person name="Zhang D."/>
            <person name="Wu Y."/>
            <person name="Sun Y."/>
            <person name="Mei J."/>
            <person name="Sun J."/>
            <person name="Sun Y."/>
        </authorList>
    </citation>
    <scope>NUCLEOTIDE SEQUENCE [LARGE SCALE GENOMIC DNA]</scope>
    <source>
        <strain evidence="2">cv. E1</strain>
        <tissue evidence="1">Leaf</tissue>
    </source>
</reference>
<gene>
    <name evidence="1" type="ORF">J1N35_002906</name>
</gene>
<keyword evidence="2" id="KW-1185">Reference proteome</keyword>
<sequence length="152" mass="17782">MTKLKSKRRDLPIVCLFFFLNEFEIFQRTKAAIENTNDPIFIRFALCVFRQKPGGSPSKKILQIPLAKSTFEDFQVWRGELSGSFSVRSAYRLLQESTLLPSNIIQTNTKNFYKKLWSLNMPSEIKITVWRISWNYVPTFSNLKMKKMVSAD</sequence>
<organism evidence="1 2">
    <name type="scientific">Gossypium stocksii</name>
    <dbReference type="NCBI Taxonomy" id="47602"/>
    <lineage>
        <taxon>Eukaryota</taxon>
        <taxon>Viridiplantae</taxon>
        <taxon>Streptophyta</taxon>
        <taxon>Embryophyta</taxon>
        <taxon>Tracheophyta</taxon>
        <taxon>Spermatophyta</taxon>
        <taxon>Magnoliopsida</taxon>
        <taxon>eudicotyledons</taxon>
        <taxon>Gunneridae</taxon>
        <taxon>Pentapetalae</taxon>
        <taxon>rosids</taxon>
        <taxon>malvids</taxon>
        <taxon>Malvales</taxon>
        <taxon>Malvaceae</taxon>
        <taxon>Malvoideae</taxon>
        <taxon>Gossypium</taxon>
    </lineage>
</organism>
<evidence type="ECO:0000313" key="2">
    <source>
        <dbReference type="Proteomes" id="UP000828251"/>
    </source>
</evidence>
<dbReference type="AlphaFoldDB" id="A0A9D3WMZ5"/>
<dbReference type="Proteomes" id="UP000828251">
    <property type="component" value="Unassembled WGS sequence"/>
</dbReference>
<evidence type="ECO:0008006" key="3">
    <source>
        <dbReference type="Google" id="ProtNLM"/>
    </source>
</evidence>